<organism evidence="1 2">
    <name type="scientific">Platanthera guangdongensis</name>
    <dbReference type="NCBI Taxonomy" id="2320717"/>
    <lineage>
        <taxon>Eukaryota</taxon>
        <taxon>Viridiplantae</taxon>
        <taxon>Streptophyta</taxon>
        <taxon>Embryophyta</taxon>
        <taxon>Tracheophyta</taxon>
        <taxon>Spermatophyta</taxon>
        <taxon>Magnoliopsida</taxon>
        <taxon>Liliopsida</taxon>
        <taxon>Asparagales</taxon>
        <taxon>Orchidaceae</taxon>
        <taxon>Orchidoideae</taxon>
        <taxon>Orchideae</taxon>
        <taxon>Orchidinae</taxon>
        <taxon>Platanthera</taxon>
    </lineage>
</organism>
<accession>A0ABR2LX96</accession>
<proteinExistence type="predicted"/>
<comment type="caution">
    <text evidence="1">The sequence shown here is derived from an EMBL/GenBank/DDBJ whole genome shotgun (WGS) entry which is preliminary data.</text>
</comment>
<evidence type="ECO:0000313" key="1">
    <source>
        <dbReference type="EMBL" id="KAK8952851.1"/>
    </source>
</evidence>
<gene>
    <name evidence="1" type="primary">ALDH22A1</name>
    <name evidence="1" type="ORF">KSP40_PGU016514</name>
</gene>
<keyword evidence="2" id="KW-1185">Reference proteome</keyword>
<protein>
    <submittedName>
        <fullName evidence="1">Aldehyde dehydrogenase 22A1</fullName>
    </submittedName>
</protein>
<sequence length="105" mass="11963">MRCCIQRLQSTSLSTLPKVSSAQLSQRFIPLLPQTMANFSQRRKNRANRHLLNCSSTLVEVKVHCYGPATMKYLGSFPALTSEEVYLKRRTIASSAVLIFLFFYT</sequence>
<evidence type="ECO:0000313" key="2">
    <source>
        <dbReference type="Proteomes" id="UP001412067"/>
    </source>
</evidence>
<dbReference type="Proteomes" id="UP001412067">
    <property type="component" value="Unassembled WGS sequence"/>
</dbReference>
<dbReference type="EMBL" id="JBBWWR010000014">
    <property type="protein sequence ID" value="KAK8952851.1"/>
    <property type="molecule type" value="Genomic_DNA"/>
</dbReference>
<reference evidence="1 2" key="1">
    <citation type="journal article" date="2022" name="Nat. Plants">
        <title>Genomes of leafy and leafless Platanthera orchids illuminate the evolution of mycoheterotrophy.</title>
        <authorList>
            <person name="Li M.H."/>
            <person name="Liu K.W."/>
            <person name="Li Z."/>
            <person name="Lu H.C."/>
            <person name="Ye Q.L."/>
            <person name="Zhang D."/>
            <person name="Wang J.Y."/>
            <person name="Li Y.F."/>
            <person name="Zhong Z.M."/>
            <person name="Liu X."/>
            <person name="Yu X."/>
            <person name="Liu D.K."/>
            <person name="Tu X.D."/>
            <person name="Liu B."/>
            <person name="Hao Y."/>
            <person name="Liao X.Y."/>
            <person name="Jiang Y.T."/>
            <person name="Sun W.H."/>
            <person name="Chen J."/>
            <person name="Chen Y.Q."/>
            <person name="Ai Y."/>
            <person name="Zhai J.W."/>
            <person name="Wu S.S."/>
            <person name="Zhou Z."/>
            <person name="Hsiao Y.Y."/>
            <person name="Wu W.L."/>
            <person name="Chen Y.Y."/>
            <person name="Lin Y.F."/>
            <person name="Hsu J.L."/>
            <person name="Li C.Y."/>
            <person name="Wang Z.W."/>
            <person name="Zhao X."/>
            <person name="Zhong W.Y."/>
            <person name="Ma X.K."/>
            <person name="Ma L."/>
            <person name="Huang J."/>
            <person name="Chen G.Z."/>
            <person name="Huang M.Z."/>
            <person name="Huang L."/>
            <person name="Peng D.H."/>
            <person name="Luo Y.B."/>
            <person name="Zou S.Q."/>
            <person name="Chen S.P."/>
            <person name="Lan S."/>
            <person name="Tsai W.C."/>
            <person name="Van de Peer Y."/>
            <person name="Liu Z.J."/>
        </authorList>
    </citation>
    <scope>NUCLEOTIDE SEQUENCE [LARGE SCALE GENOMIC DNA]</scope>
    <source>
        <strain evidence="1">Lor288</strain>
    </source>
</reference>
<name>A0ABR2LX96_9ASPA</name>